<dbReference type="SUPFAM" id="SSF46785">
    <property type="entry name" value="Winged helix' DNA-binding domain"/>
    <property type="match status" value="1"/>
</dbReference>
<dbReference type="Gene3D" id="1.10.10.10">
    <property type="entry name" value="Winged helix-like DNA-binding domain superfamily/Winged helix DNA-binding domain"/>
    <property type="match status" value="1"/>
</dbReference>
<dbReference type="PANTHER" id="PTHR11710">
    <property type="entry name" value="40S RIBOSOMAL PROTEIN S19"/>
    <property type="match status" value="1"/>
</dbReference>
<evidence type="ECO:0000256" key="3">
    <source>
        <dbReference type="ARBA" id="ARBA00023274"/>
    </source>
</evidence>
<evidence type="ECO:0000256" key="5">
    <source>
        <dbReference type="HAMAP-Rule" id="MF_01474"/>
    </source>
</evidence>
<dbReference type="InterPro" id="IPR036388">
    <property type="entry name" value="WH-like_DNA-bd_sf"/>
</dbReference>
<accession>A0A520KTK6</accession>
<dbReference type="InterPro" id="IPR027548">
    <property type="entry name" value="Ribosomal_eS19_archaeal"/>
</dbReference>
<gene>
    <name evidence="5" type="primary">rps19e</name>
    <name evidence="6" type="ORF">EF806_00565</name>
</gene>
<keyword evidence="2 5" id="KW-0689">Ribosomal protein</keyword>
<dbReference type="GO" id="GO:0022627">
    <property type="term" value="C:cytosolic small ribosomal subunit"/>
    <property type="evidence" value="ECO:0007669"/>
    <property type="project" value="TreeGrafter"/>
</dbReference>
<dbReference type="GO" id="GO:0003735">
    <property type="term" value="F:structural constituent of ribosome"/>
    <property type="evidence" value="ECO:0007669"/>
    <property type="project" value="InterPro"/>
</dbReference>
<dbReference type="GO" id="GO:0003723">
    <property type="term" value="F:RNA binding"/>
    <property type="evidence" value="ECO:0007669"/>
    <property type="project" value="TreeGrafter"/>
</dbReference>
<evidence type="ECO:0000256" key="2">
    <source>
        <dbReference type="ARBA" id="ARBA00022980"/>
    </source>
</evidence>
<name>A0A520KTK6_METT2</name>
<comment type="caution">
    <text evidence="6">The sequence shown here is derived from an EMBL/GenBank/DDBJ whole genome shotgun (WGS) entry which is preliminary data.</text>
</comment>
<dbReference type="GO" id="GO:0006412">
    <property type="term" value="P:translation"/>
    <property type="evidence" value="ECO:0007669"/>
    <property type="project" value="UniProtKB-UniRule"/>
</dbReference>
<dbReference type="InterPro" id="IPR036390">
    <property type="entry name" value="WH_DNA-bd_sf"/>
</dbReference>
<evidence type="ECO:0000256" key="1">
    <source>
        <dbReference type="ARBA" id="ARBA00010014"/>
    </source>
</evidence>
<dbReference type="Pfam" id="PF01090">
    <property type="entry name" value="Ribosomal_S19e"/>
    <property type="match status" value="1"/>
</dbReference>
<reference evidence="6 7" key="1">
    <citation type="journal article" date="2019" name="Nat. Microbiol.">
        <title>Wide diversity of methane and short-chain alkane metabolisms in uncultured archaea.</title>
        <authorList>
            <person name="Borrel G."/>
            <person name="Adam P.S."/>
            <person name="McKay L.J."/>
            <person name="Chen L.X."/>
            <person name="Sierra-Garcia I.N."/>
            <person name="Sieber C.M."/>
            <person name="Letourneur Q."/>
            <person name="Ghozlane A."/>
            <person name="Andersen G.L."/>
            <person name="Li W.J."/>
            <person name="Hallam S.J."/>
            <person name="Muyzer G."/>
            <person name="de Oliveira V.M."/>
            <person name="Inskeep W.P."/>
            <person name="Banfield J.F."/>
            <person name="Gribaldo S."/>
        </authorList>
    </citation>
    <scope>NUCLEOTIDE SEQUENCE [LARGE SCALE GENOMIC DNA]</scope>
    <source>
        <strain evidence="6">NM1a</strain>
    </source>
</reference>
<evidence type="ECO:0000256" key="4">
    <source>
        <dbReference type="ARBA" id="ARBA00035143"/>
    </source>
</evidence>
<comment type="function">
    <text evidence="5">May be involved in maturation of the 30S ribosomal subunit.</text>
</comment>
<dbReference type="PANTHER" id="PTHR11710:SF0">
    <property type="entry name" value="40S RIBOSOMAL PROTEIN S19"/>
    <property type="match status" value="1"/>
</dbReference>
<proteinExistence type="inferred from homology"/>
<sequence length="150" mass="17280">MVTVYDIPADIFIKELAKKLKEDKKIVPPEWVKYIRTGVQKESAPIDEDWWYIRCAAMARKIYINEPIGIKKLRVMYGGSKNRGSKPHRFKKGGGSIIRNGVQQLEALNIVKKSEKGRIITAEGRSLMDNLAFDIKKEIEKEISNELKKY</sequence>
<organism evidence="6 7">
    <name type="scientific">Methanoliparum thermophilum</name>
    <dbReference type="NCBI Taxonomy" id="2491083"/>
    <lineage>
        <taxon>Archaea</taxon>
        <taxon>Methanobacteriati</taxon>
        <taxon>Methanobacteriota</taxon>
        <taxon>Candidatus Methanoliparia</taxon>
        <taxon>Candidatus Methanoliparales</taxon>
        <taxon>Candidatus Methanoliparaceae</taxon>
        <taxon>Candidatus Methanoliparum</taxon>
    </lineage>
</organism>
<dbReference type="SMART" id="SM01413">
    <property type="entry name" value="Ribosomal_S19e"/>
    <property type="match status" value="1"/>
</dbReference>
<keyword evidence="3 5" id="KW-0687">Ribonucleoprotein</keyword>
<dbReference type="FunFam" id="1.10.10.10:FF:000449">
    <property type="entry name" value="30S ribosomal protein S19e"/>
    <property type="match status" value="1"/>
</dbReference>
<dbReference type="InterPro" id="IPR001266">
    <property type="entry name" value="Ribosomal_eS19"/>
</dbReference>
<comment type="similarity">
    <text evidence="1 5">Belongs to the eukaryotic ribosomal protein eS19 family.</text>
</comment>
<dbReference type="NCBIfam" id="NF006811">
    <property type="entry name" value="PRK09333.1"/>
    <property type="match status" value="1"/>
</dbReference>
<dbReference type="Proteomes" id="UP000317158">
    <property type="component" value="Unassembled WGS sequence"/>
</dbReference>
<dbReference type="GO" id="GO:0000028">
    <property type="term" value="P:ribosomal small subunit assembly"/>
    <property type="evidence" value="ECO:0007669"/>
    <property type="project" value="TreeGrafter"/>
</dbReference>
<dbReference type="EMBL" id="RXIF01000002">
    <property type="protein sequence ID" value="RZN65419.1"/>
    <property type="molecule type" value="Genomic_DNA"/>
</dbReference>
<dbReference type="AlphaFoldDB" id="A0A520KTK6"/>
<protein>
    <recommendedName>
        <fullName evidence="4 5">Small ribosomal subunit protein eS19</fullName>
    </recommendedName>
</protein>
<evidence type="ECO:0000313" key="7">
    <source>
        <dbReference type="Proteomes" id="UP000317158"/>
    </source>
</evidence>
<comment type="subunit">
    <text evidence="5">Part of the 30S ribosomal subunit.</text>
</comment>
<dbReference type="HAMAP" id="MF_01474">
    <property type="entry name" value="Ribosomal_eS19"/>
    <property type="match status" value="1"/>
</dbReference>
<evidence type="ECO:0000313" key="6">
    <source>
        <dbReference type="EMBL" id="RZN65419.1"/>
    </source>
</evidence>